<dbReference type="EMBL" id="AZMM01011545">
    <property type="protein sequence ID" value="ETJ34021.1"/>
    <property type="molecule type" value="Genomic_DNA"/>
</dbReference>
<comment type="caution">
    <text evidence="2">The sequence shown here is derived from an EMBL/GenBank/DDBJ whole genome shotgun (WGS) entry which is preliminary data.</text>
</comment>
<name>W1XV65_9ZZZZ</name>
<accession>W1XV65</accession>
<dbReference type="AlphaFoldDB" id="W1XV65"/>
<feature type="non-terminal residue" evidence="2">
    <location>
        <position position="1"/>
    </location>
</feature>
<evidence type="ECO:0000313" key="2">
    <source>
        <dbReference type="EMBL" id="ETJ34021.1"/>
    </source>
</evidence>
<gene>
    <name evidence="2" type="ORF">Q604_UNBC11545G0001</name>
</gene>
<reference evidence="2" key="1">
    <citation type="submission" date="2013-12" db="EMBL/GenBank/DDBJ databases">
        <title>A Varibaculum cambriense genome reconstructed from a premature infant gut community with otherwise low bacterial novelty that shifts toward anaerobic metabolism during the third week of life.</title>
        <authorList>
            <person name="Brown C.T."/>
            <person name="Sharon I."/>
            <person name="Thomas B.C."/>
            <person name="Castelle C.J."/>
            <person name="Morowitz M.J."/>
            <person name="Banfield J.F."/>
        </authorList>
    </citation>
    <scope>NUCLEOTIDE SEQUENCE</scope>
</reference>
<feature type="region of interest" description="Disordered" evidence="1">
    <location>
        <begin position="66"/>
        <end position="89"/>
    </location>
</feature>
<evidence type="ECO:0000256" key="1">
    <source>
        <dbReference type="SAM" id="MobiDB-lite"/>
    </source>
</evidence>
<sequence length="89" mass="9518">AAYQAEIAKAQEILNEETNNVAIANRKNQADINAQTLLLQKAKAKLDLAKAAKAEKAAIAADNSLTAEQRKEKEKAVDAAKTAEEAKIT</sequence>
<feature type="compositionally biased region" description="Basic and acidic residues" evidence="1">
    <location>
        <begin position="68"/>
        <end position="89"/>
    </location>
</feature>
<proteinExistence type="predicted"/>
<organism evidence="2">
    <name type="scientific">human gut metagenome</name>
    <dbReference type="NCBI Taxonomy" id="408170"/>
    <lineage>
        <taxon>unclassified sequences</taxon>
        <taxon>metagenomes</taxon>
        <taxon>organismal metagenomes</taxon>
    </lineage>
</organism>
<feature type="non-terminal residue" evidence="2">
    <location>
        <position position="89"/>
    </location>
</feature>
<protein>
    <submittedName>
        <fullName evidence="2">Uncharacterized protein</fullName>
    </submittedName>
</protein>